<feature type="domain" description="Carrier" evidence="6">
    <location>
        <begin position="1118"/>
        <end position="1203"/>
    </location>
</feature>
<evidence type="ECO:0000256" key="3">
    <source>
        <dbReference type="ARBA" id="ARBA00022679"/>
    </source>
</evidence>
<keyword evidence="3 9" id="KW-0808">Transferase</keyword>
<dbReference type="SUPFAM" id="SSF47336">
    <property type="entry name" value="ACP-like"/>
    <property type="match status" value="1"/>
</dbReference>
<evidence type="ECO:0000313" key="9">
    <source>
        <dbReference type="EMBL" id="MBM7809965.1"/>
    </source>
</evidence>
<dbReference type="Pfam" id="PF00109">
    <property type="entry name" value="ketoacyl-synt"/>
    <property type="match status" value="1"/>
</dbReference>
<dbReference type="InterPro" id="IPR016036">
    <property type="entry name" value="Malonyl_transacylase_ACP-bd"/>
</dbReference>
<dbReference type="InterPro" id="IPR016039">
    <property type="entry name" value="Thiolase-like"/>
</dbReference>
<dbReference type="InterPro" id="IPR016035">
    <property type="entry name" value="Acyl_Trfase/lysoPLipase"/>
</dbReference>
<feature type="active site" description="Proton acceptor; for dehydratase activity" evidence="4">
    <location>
        <position position="1816"/>
    </location>
</feature>
<dbReference type="InterPro" id="IPR001227">
    <property type="entry name" value="Ac_transferase_dom_sf"/>
</dbReference>
<dbReference type="GO" id="GO:0016740">
    <property type="term" value="F:transferase activity"/>
    <property type="evidence" value="ECO:0007669"/>
    <property type="project" value="UniProtKB-KW"/>
</dbReference>
<dbReference type="PROSITE" id="PS52019">
    <property type="entry name" value="PKS_MFAS_DH"/>
    <property type="match status" value="1"/>
</dbReference>
<dbReference type="InterPro" id="IPR036291">
    <property type="entry name" value="NAD(P)-bd_dom_sf"/>
</dbReference>
<dbReference type="InterPro" id="IPR020807">
    <property type="entry name" value="PKS_DH"/>
</dbReference>
<evidence type="ECO:0000313" key="10">
    <source>
        <dbReference type="Proteomes" id="UP001195724"/>
    </source>
</evidence>
<evidence type="ECO:0000256" key="2">
    <source>
        <dbReference type="ARBA" id="ARBA00022553"/>
    </source>
</evidence>
<feature type="region of interest" description="C-terminal hotdog fold" evidence="4">
    <location>
        <begin position="1910"/>
        <end position="2050"/>
    </location>
</feature>
<dbReference type="Gene3D" id="1.10.1200.10">
    <property type="entry name" value="ACP-like"/>
    <property type="match status" value="1"/>
</dbReference>
<dbReference type="CDD" id="cd08953">
    <property type="entry name" value="KR_2_SDR_x"/>
    <property type="match status" value="1"/>
</dbReference>
<feature type="region of interest" description="Disordered" evidence="5">
    <location>
        <begin position="1200"/>
        <end position="1307"/>
    </location>
</feature>
<dbReference type="Pfam" id="PF08659">
    <property type="entry name" value="KR"/>
    <property type="match status" value="1"/>
</dbReference>
<dbReference type="SMART" id="SM00826">
    <property type="entry name" value="PKS_DH"/>
    <property type="match status" value="1"/>
</dbReference>
<dbReference type="EMBL" id="JAFBCL010000001">
    <property type="protein sequence ID" value="MBM7809965.1"/>
    <property type="molecule type" value="Genomic_DNA"/>
</dbReference>
<evidence type="ECO:0000256" key="5">
    <source>
        <dbReference type="SAM" id="MobiDB-lite"/>
    </source>
</evidence>
<dbReference type="SUPFAM" id="SSF53901">
    <property type="entry name" value="Thiolase-like"/>
    <property type="match status" value="1"/>
</dbReference>
<gene>
    <name evidence="9" type="ORF">JOE68_000830</name>
</gene>
<dbReference type="Gene3D" id="3.40.366.10">
    <property type="entry name" value="Malonyl-Coenzyme A Acyl Carrier Protein, domain 2"/>
    <property type="match status" value="1"/>
</dbReference>
<dbReference type="InterPro" id="IPR042104">
    <property type="entry name" value="PKS_dehydratase_sf"/>
</dbReference>
<keyword evidence="1" id="KW-0596">Phosphopantetheine</keyword>
<dbReference type="SUPFAM" id="SSF51735">
    <property type="entry name" value="NAD(P)-binding Rossmann-fold domains"/>
    <property type="match status" value="1"/>
</dbReference>
<dbReference type="Gene3D" id="3.40.50.720">
    <property type="entry name" value="NAD(P)-binding Rossmann-like Domain"/>
    <property type="match status" value="1"/>
</dbReference>
<feature type="region of interest" description="N-terminal hotdog fold" evidence="4">
    <location>
        <begin position="1782"/>
        <end position="1900"/>
    </location>
</feature>
<dbReference type="InterPro" id="IPR009081">
    <property type="entry name" value="PP-bd_ACP"/>
</dbReference>
<name>A0ABS2S276_9PSEU</name>
<evidence type="ECO:0000256" key="4">
    <source>
        <dbReference type="PROSITE-ProRule" id="PRU01363"/>
    </source>
</evidence>
<dbReference type="InterPro" id="IPR049552">
    <property type="entry name" value="PKS_DH_N"/>
</dbReference>
<accession>A0ABS2S276</accession>
<reference evidence="9 10" key="1">
    <citation type="submission" date="2021-01" db="EMBL/GenBank/DDBJ databases">
        <title>Sequencing the genomes of 1000 actinobacteria strains.</title>
        <authorList>
            <person name="Klenk H.-P."/>
        </authorList>
    </citation>
    <scope>NUCLEOTIDE SEQUENCE [LARGE SCALE GENOMIC DNA]</scope>
    <source>
        <strain evidence="9 10">DSM 44581</strain>
    </source>
</reference>
<keyword evidence="2" id="KW-0597">Phosphoprotein</keyword>
<dbReference type="Pfam" id="PF00550">
    <property type="entry name" value="PP-binding"/>
    <property type="match status" value="1"/>
</dbReference>
<dbReference type="RefSeq" id="WP_204841004.1">
    <property type="nucleotide sequence ID" value="NZ_JAFBCL010000001.1"/>
</dbReference>
<dbReference type="InterPro" id="IPR013968">
    <property type="entry name" value="PKS_KR"/>
</dbReference>
<proteinExistence type="predicted"/>
<comment type="caution">
    <text evidence="9">The sequence shown here is derived from an EMBL/GenBank/DDBJ whole genome shotgun (WGS) entry which is preliminary data.</text>
</comment>
<dbReference type="InterPro" id="IPR052568">
    <property type="entry name" value="PKS-FAS_Synthase"/>
</dbReference>
<organism evidence="9 10">
    <name type="scientific">Saccharothrix algeriensis</name>
    <dbReference type="NCBI Taxonomy" id="173560"/>
    <lineage>
        <taxon>Bacteria</taxon>
        <taxon>Bacillati</taxon>
        <taxon>Actinomycetota</taxon>
        <taxon>Actinomycetes</taxon>
        <taxon>Pseudonocardiales</taxon>
        <taxon>Pseudonocardiaceae</taxon>
        <taxon>Saccharothrix</taxon>
    </lineage>
</organism>
<dbReference type="PROSITE" id="PS52004">
    <property type="entry name" value="KS3_2"/>
    <property type="match status" value="1"/>
</dbReference>
<evidence type="ECO:0000256" key="1">
    <source>
        <dbReference type="ARBA" id="ARBA00022450"/>
    </source>
</evidence>
<dbReference type="SMART" id="SM00822">
    <property type="entry name" value="PKS_KR"/>
    <property type="match status" value="1"/>
</dbReference>
<evidence type="ECO:0000259" key="7">
    <source>
        <dbReference type="PROSITE" id="PS52004"/>
    </source>
</evidence>
<dbReference type="SMART" id="SM00825">
    <property type="entry name" value="PKS_KS"/>
    <property type="match status" value="1"/>
</dbReference>
<dbReference type="Gene3D" id="3.30.70.250">
    <property type="entry name" value="Malonyl-CoA ACP transacylase, ACP-binding"/>
    <property type="match status" value="1"/>
</dbReference>
<dbReference type="InterPro" id="IPR036736">
    <property type="entry name" value="ACP-like_sf"/>
</dbReference>
<dbReference type="Pfam" id="PF21089">
    <property type="entry name" value="PKS_DH_N"/>
    <property type="match status" value="1"/>
</dbReference>
<dbReference type="InterPro" id="IPR057326">
    <property type="entry name" value="KR_dom"/>
</dbReference>
<protein>
    <submittedName>
        <fullName evidence="9">Acyl transferase domain-containing protein/NADP-dependent 3-hydroxy acid dehydrogenase YdfG/acyl carrier protein</fullName>
    </submittedName>
</protein>
<dbReference type="SUPFAM" id="SSF55048">
    <property type="entry name" value="Probable ACP-binding domain of malonyl-CoA ACP transacylase"/>
    <property type="match status" value="1"/>
</dbReference>
<dbReference type="Gene3D" id="3.10.129.110">
    <property type="entry name" value="Polyketide synthase dehydratase"/>
    <property type="match status" value="1"/>
</dbReference>
<evidence type="ECO:0000259" key="8">
    <source>
        <dbReference type="PROSITE" id="PS52019"/>
    </source>
</evidence>
<dbReference type="CDD" id="cd00833">
    <property type="entry name" value="PKS"/>
    <property type="match status" value="1"/>
</dbReference>
<dbReference type="Pfam" id="PF02801">
    <property type="entry name" value="Ketoacyl-synt_C"/>
    <property type="match status" value="1"/>
</dbReference>
<feature type="active site" description="Proton donor; for dehydratase activity" evidence="4">
    <location>
        <position position="1969"/>
    </location>
</feature>
<feature type="domain" description="PKS/mFAS DH" evidence="8">
    <location>
        <begin position="1782"/>
        <end position="2050"/>
    </location>
</feature>
<feature type="compositionally biased region" description="Pro residues" evidence="5">
    <location>
        <begin position="1213"/>
        <end position="1247"/>
    </location>
</feature>
<dbReference type="InterPro" id="IPR014031">
    <property type="entry name" value="Ketoacyl_synth_C"/>
</dbReference>
<dbReference type="SMART" id="SM00827">
    <property type="entry name" value="PKS_AT"/>
    <property type="match status" value="1"/>
</dbReference>
<dbReference type="Pfam" id="PF00698">
    <property type="entry name" value="Acyl_transf_1"/>
    <property type="match status" value="1"/>
</dbReference>
<dbReference type="InterPro" id="IPR014030">
    <property type="entry name" value="Ketoacyl_synth_N"/>
</dbReference>
<dbReference type="PANTHER" id="PTHR43074">
    <property type="entry name" value="OMEGA-3 POLYUNSATURATED FATTY ACID SYNTHASE PFAB-RELATED"/>
    <property type="match status" value="1"/>
</dbReference>
<dbReference type="InterPro" id="IPR020841">
    <property type="entry name" value="PKS_Beta-ketoAc_synthase_dom"/>
</dbReference>
<feature type="domain" description="Ketosynthase family 3 (KS3)" evidence="7">
    <location>
        <begin position="16"/>
        <end position="471"/>
    </location>
</feature>
<dbReference type="PROSITE" id="PS50075">
    <property type="entry name" value="CARRIER"/>
    <property type="match status" value="1"/>
</dbReference>
<dbReference type="SUPFAM" id="SSF52151">
    <property type="entry name" value="FabD/lysophospholipase-like"/>
    <property type="match status" value="1"/>
</dbReference>
<dbReference type="InterPro" id="IPR049900">
    <property type="entry name" value="PKS_mFAS_DH"/>
</dbReference>
<dbReference type="Proteomes" id="UP001195724">
    <property type="component" value="Unassembled WGS sequence"/>
</dbReference>
<dbReference type="InterPro" id="IPR014043">
    <property type="entry name" value="Acyl_transferase_dom"/>
</dbReference>
<evidence type="ECO:0000259" key="6">
    <source>
        <dbReference type="PROSITE" id="PS50075"/>
    </source>
</evidence>
<dbReference type="Gene3D" id="3.40.47.10">
    <property type="match status" value="1"/>
</dbReference>
<feature type="region of interest" description="Disordered" evidence="5">
    <location>
        <begin position="932"/>
        <end position="956"/>
    </location>
</feature>
<dbReference type="PANTHER" id="PTHR43074:SF1">
    <property type="entry name" value="BETA-KETOACYL SYNTHASE FAMILY PROTEIN-RELATED"/>
    <property type="match status" value="1"/>
</dbReference>
<feature type="compositionally biased region" description="Pro residues" evidence="5">
    <location>
        <begin position="946"/>
        <end position="956"/>
    </location>
</feature>
<keyword evidence="10" id="KW-1185">Reference proteome</keyword>
<sequence>MRGSGPRADAGREHEQVPVAVVGLGAIMPGAVDVRGFWRNAVDGRDLITDVPPDHWLVEDYYSPEPGTPGKTYVRRGAFLPPVDFDPLWHRVPPRDVPMTDTAQLLGLVVAEQVLADLAGGLAGLDRERVSVILGASSLELLSTVACRVQYPLWRKALREQGLPESRVRAAVDAISAQYAPGTEATFPGLLTNVVAGRIANRFDLHGANHTTDAACASSLAAVHGAVAELALGRADLVLTGGVDAANGIDTFMCFTETPALSPTEDCRPFSAGADGTMLGEGLAMFALKRLADAERAGDRVYAVLRGLGASSDGGGTAIYAPVPQGQARALRRAYRQAGYGPGTVELVEAHGTGTAAGDRAEFRALREVFDDGDREDRRWCALGSVKSQIGHTKAAAGAAGLLKAVLAVHHGVLPPTIKVDRPNPELDFAGSPFYLNTVARPWVRGPDHPRRAAVSSFGFGGSNFHLTLEEHAPSGAGRLRTAPTELVLLGADSAEELLARIDGLDTGRAPADLARDAARAFSAARSHRLAVVAGDADGLRAELARAARSVRQRPGAPFATPAGTCYAAGPARTGRVAFLFPGQGSQHVGMGADLAMHEPRALAAWDRHATADLGDGPLHRVVFPPPAFTDEERAAQRDLLTRTEWAQPALAVHALALLEVLAAVGLRPDCAAGHSFGELTALHCAGVLTAADLVALARERGEAVAAAAAPGAMVAVAAGRAEVAAALARCDEPRVWIANDNGPAQVVLSGAVDAVGAVARRLRADGHDVVGLAAATAFHSPLVAGAVGPLRAFLDRVDVAPPRIPVYGNADAAPYPGDPGAVRGRIAEQVVSPVRFADTVEAMYADGVRTFVEVGARTTLCGLTGAVLAGRDHLVVGLQRPRHNGMTELHRGLARLAAAGVELDLAALWEPYARTAPERKQGMTVQINGANHGKPYPPAGGASALPPPNPEPPAAAPPVVVAGAPDEGAGPPVRAAAGAVDAGLLRLFAEAQRETARAHEEYQRSLTESHLAFLRMSEASFAMLLGVEGARSGGVAADRPAPTPVGAPAAAPAGPPAVPVDVPAAEPLPPPAVVVASTPMPEPAPAPLIPVERAERAEPVVLVEPVVREEPAARAGADAREVERELLSVVADRTGYPEDMVRLDMALDEDLGIDSIKRVEIFSALRQRIGDGVAGASPIGELTELSKLRTLREVADRIGGRDAHPGAAAGEPDPPPARGTGEPPPPPPEPGPLPPPPGAGPFPPLPERVDPELLPPPAARTASGTPPTADEPPPAVDAEPFSPPGADIGPEPLPPPAARVGGRPLPPPLTRLALRAVAEPAPGVPVPGLGDGPVAVVGGPAAVAGLVARGLAEHGVPAEVTDRPPPAARGLVLLGGLGEAGPEPAAASPAARAADVALEAFRAVRSVAARFRADGGLLVAVQDTGGDFGLGGRPAGRAWFGGFGALARTAAAEWPRASVKAVDCEQCGRDPQAVADAVVRELLGGGAEPDVGLRADGSRLVPRWDPAPPAAVGAARVDPGSVLVVTGGARGMTARALLDLARARRPRLLVLGRTALDAEPDGLPATADEAALVRALAVREPGRPPLALTAEARRVLAVREVRAALDALRQAGAQVRYSAVDVRDATAVAAVIAEVRAEWGPITGIVHGAGALADSAIADQTDERFRQVFDTKVAGLHALLAATADDPLRLLCLFSSVVGCFGNAGQADYAMANAVLDRVASAERARRPDCLVRSIAWGPWDGGMVTPAHADRFRSTGLALIRPDDGAEAFTAELDGPVEDARVLVAAGDPRPAFGPVGPREVRVDPRTHPQLADHVLAGVPVLPVAVVLDWFAAAAREGEAQRLVLRDLRVLRKVALPGGHGRLFLHTAADPGGPLVELRAADGVLHYRARPGDPRDAAPGTGWAPPADLQALGRDVYDGHVLFHGPRFQSLVAVDGVSAAGAAGAVVGAAKLGWEAGDWLVDPAAADGGLQLACLWAERVLGGRCLPMAVGETRVHRPGPLAGVGRCVLLARRVHHSDALCDVALLDDGGVPVLEMLDVDLVLCVDED</sequence>